<dbReference type="Proteomes" id="UP001082703">
    <property type="component" value="Unassembled WGS sequence"/>
</dbReference>
<dbReference type="Pfam" id="PF03830">
    <property type="entry name" value="PTSIIB_sorb"/>
    <property type="match status" value="1"/>
</dbReference>
<proteinExistence type="predicted"/>
<evidence type="ECO:0000259" key="8">
    <source>
        <dbReference type="PROSITE" id="PS51101"/>
    </source>
</evidence>
<accession>A0ABT4BRI4</accession>
<evidence type="ECO:0000256" key="3">
    <source>
        <dbReference type="ARBA" id="ARBA00022490"/>
    </source>
</evidence>
<gene>
    <name evidence="9" type="ORF">OUY18_03910</name>
</gene>
<sequence>MIKLLRVDHRLIHGQVVFSWTSFLQADCILVACDAVVNDEIRKTTMKLSKPNGVKLVIKGIDASAEAINSGKTDPYKLFIVVESIADAEKLTAKCPQIKEVNLGGVKKTDDRKRLSAAVYANDEEIELIKKMISRDINIEIRQTPSDKVIKAEKVI</sequence>
<evidence type="ECO:0000256" key="6">
    <source>
        <dbReference type="ARBA" id="ARBA00022683"/>
    </source>
</evidence>
<evidence type="ECO:0000256" key="2">
    <source>
        <dbReference type="ARBA" id="ARBA00022448"/>
    </source>
</evidence>
<keyword evidence="6" id="KW-0598">Phosphotransferase system</keyword>
<evidence type="ECO:0000256" key="7">
    <source>
        <dbReference type="ARBA" id="ARBA00022777"/>
    </source>
</evidence>
<dbReference type="RefSeq" id="WP_268057409.1">
    <property type="nucleotide sequence ID" value="NZ_JAPOHA010000003.1"/>
</dbReference>
<evidence type="ECO:0000313" key="9">
    <source>
        <dbReference type="EMBL" id="MCY1713400.1"/>
    </source>
</evidence>
<evidence type="ECO:0000256" key="4">
    <source>
        <dbReference type="ARBA" id="ARBA00022597"/>
    </source>
</evidence>
<evidence type="ECO:0000313" key="10">
    <source>
        <dbReference type="Proteomes" id="UP001082703"/>
    </source>
</evidence>
<dbReference type="InterPro" id="IPR036667">
    <property type="entry name" value="PTS_IIB_sorbose-sp_sf"/>
</dbReference>
<feature type="domain" description="PTS EIIB type-4" evidence="8">
    <location>
        <begin position="1"/>
        <end position="156"/>
    </location>
</feature>
<dbReference type="EMBL" id="JAPOHA010000003">
    <property type="protein sequence ID" value="MCY1713400.1"/>
    <property type="molecule type" value="Genomic_DNA"/>
</dbReference>
<dbReference type="SUPFAM" id="SSF52728">
    <property type="entry name" value="PTS IIb component"/>
    <property type="match status" value="1"/>
</dbReference>
<organism evidence="9 10">
    <name type="scientific">Caproiciproducens galactitolivorans</name>
    <dbReference type="NCBI Taxonomy" id="642589"/>
    <lineage>
        <taxon>Bacteria</taxon>
        <taxon>Bacillati</taxon>
        <taxon>Bacillota</taxon>
        <taxon>Clostridia</taxon>
        <taxon>Eubacteriales</taxon>
        <taxon>Acutalibacteraceae</taxon>
        <taxon>Caproiciproducens</taxon>
    </lineage>
</organism>
<keyword evidence="3" id="KW-0963">Cytoplasm</keyword>
<evidence type="ECO:0000256" key="5">
    <source>
        <dbReference type="ARBA" id="ARBA00022679"/>
    </source>
</evidence>
<keyword evidence="10" id="KW-1185">Reference proteome</keyword>
<dbReference type="Gene3D" id="3.40.35.10">
    <property type="entry name" value="Phosphotransferase system, sorbose subfamily IIB component"/>
    <property type="match status" value="1"/>
</dbReference>
<keyword evidence="4 9" id="KW-0762">Sugar transport</keyword>
<dbReference type="InterPro" id="IPR004720">
    <property type="entry name" value="PTS_IIB_sorbose-sp"/>
</dbReference>
<comment type="caution">
    <text evidence="9">The sequence shown here is derived from an EMBL/GenBank/DDBJ whole genome shotgun (WGS) entry which is preliminary data.</text>
</comment>
<keyword evidence="2" id="KW-0813">Transport</keyword>
<keyword evidence="5" id="KW-0808">Transferase</keyword>
<reference evidence="9 10" key="1">
    <citation type="submission" date="2022-11" db="EMBL/GenBank/DDBJ databases">
        <authorList>
            <person name="Caiyu Z."/>
        </authorList>
    </citation>
    <scope>NUCLEOTIDE SEQUENCE [LARGE SCALE GENOMIC DNA]</scope>
    <source>
        <strain evidence="9 10">YR-4</strain>
    </source>
</reference>
<protein>
    <submittedName>
        <fullName evidence="9">PTS sugar transporter subunit IIB</fullName>
    </submittedName>
</protein>
<evidence type="ECO:0000256" key="1">
    <source>
        <dbReference type="ARBA" id="ARBA00004496"/>
    </source>
</evidence>
<keyword evidence="7" id="KW-0418">Kinase</keyword>
<dbReference type="PROSITE" id="PS51101">
    <property type="entry name" value="PTS_EIIB_TYPE_4"/>
    <property type="match status" value="1"/>
</dbReference>
<name>A0ABT4BRI4_9FIRM</name>
<comment type="subcellular location">
    <subcellularLocation>
        <location evidence="1">Cytoplasm</location>
    </subcellularLocation>
</comment>